<dbReference type="PANTHER" id="PTHR12149">
    <property type="entry name" value="FRUCTOSAMINE 3 KINASE-RELATED PROTEIN"/>
    <property type="match status" value="1"/>
</dbReference>
<dbReference type="PANTHER" id="PTHR12149:SF8">
    <property type="entry name" value="PROTEIN-RIBULOSAMINE 3-KINASE"/>
    <property type="match status" value="1"/>
</dbReference>
<dbReference type="EC" id="2.7.1.172" evidence="1"/>
<organism evidence="5 6">
    <name type="scientific">Caenorhabditis auriculariae</name>
    <dbReference type="NCBI Taxonomy" id="2777116"/>
    <lineage>
        <taxon>Eukaryota</taxon>
        <taxon>Metazoa</taxon>
        <taxon>Ecdysozoa</taxon>
        <taxon>Nematoda</taxon>
        <taxon>Chromadorea</taxon>
        <taxon>Rhabditida</taxon>
        <taxon>Rhabditina</taxon>
        <taxon>Rhabditomorpha</taxon>
        <taxon>Rhabditoidea</taxon>
        <taxon>Rhabditidae</taxon>
        <taxon>Peloderinae</taxon>
        <taxon>Caenorhabditis</taxon>
    </lineage>
</organism>
<sequence length="299" mass="33585">MEKLLSEELGLEDVEKCGRSAYETAQGKVFVKKGDNSDEGEKLVKGELESLRAIDRTGAIGCPKPLGLVKSGTGCALVTSYVDAKRSHTASAEFGRQLAEMHRDNADRLAKAEHDAKIVGKGENVLNGVKSFGFEVPTCCGRIPQDNEWTDDWPTFFIRQRLDSQLGRLMKKGDRELNELHDELVEKTAKLLKSRENVKPAVVHGDLWSGNWAQTDAGPVIYDPSSSYSDPEFEQGIMNMFGGFGRDFWTGYQKVLPFDADRDKRVLLYELYHNLNHWNHFGPSYRSSSIDLIHEILKC</sequence>
<comment type="caution">
    <text evidence="5">The sequence shown here is derived from an EMBL/GenBank/DDBJ whole genome shotgun (WGS) entry which is preliminary data.</text>
</comment>
<dbReference type="OrthoDB" id="5772781at2759"/>
<proteinExistence type="inferred from homology"/>
<dbReference type="Gene3D" id="3.90.1200.10">
    <property type="match status" value="1"/>
</dbReference>
<keyword evidence="4" id="KW-0175">Coiled coil</keyword>
<evidence type="ECO:0000313" key="5">
    <source>
        <dbReference type="EMBL" id="CAD6196736.1"/>
    </source>
</evidence>
<dbReference type="SUPFAM" id="SSF56112">
    <property type="entry name" value="Protein kinase-like (PK-like)"/>
    <property type="match status" value="1"/>
</dbReference>
<feature type="coiled-coil region" evidence="4">
    <location>
        <begin position="170"/>
        <end position="197"/>
    </location>
</feature>
<gene>
    <name evidence="5" type="ORF">CAUJ_LOCUS12648</name>
</gene>
<keyword evidence="3" id="KW-0418">Kinase</keyword>
<dbReference type="Proteomes" id="UP000835052">
    <property type="component" value="Unassembled WGS sequence"/>
</dbReference>
<keyword evidence="6" id="KW-1185">Reference proteome</keyword>
<name>A0A8S1HLB1_9PELO</name>
<evidence type="ECO:0000256" key="1">
    <source>
        <dbReference type="ARBA" id="ARBA00011961"/>
    </source>
</evidence>
<dbReference type="PIRSF" id="PIRSF006221">
    <property type="entry name" value="Ketosamine-3-kinase"/>
    <property type="match status" value="1"/>
</dbReference>
<comment type="catalytic activity">
    <reaction evidence="2">
        <text>N(6)-D-ribulosyl-L-lysyl-[protein] + ATP = N(6)-(3-O-phospho-D-ribulosyl)-L-lysyl-[protein] + ADP + H(+)</text>
        <dbReference type="Rhea" id="RHEA:48432"/>
        <dbReference type="Rhea" id="RHEA-COMP:12103"/>
        <dbReference type="Rhea" id="RHEA-COMP:12104"/>
        <dbReference type="ChEBI" id="CHEBI:15378"/>
        <dbReference type="ChEBI" id="CHEBI:30616"/>
        <dbReference type="ChEBI" id="CHEBI:90418"/>
        <dbReference type="ChEBI" id="CHEBI:90420"/>
        <dbReference type="ChEBI" id="CHEBI:456216"/>
        <dbReference type="EC" id="2.7.1.172"/>
    </reaction>
    <physiologicalReaction direction="left-to-right" evidence="2">
        <dbReference type="Rhea" id="RHEA:48433"/>
    </physiologicalReaction>
</comment>
<dbReference type="InterPro" id="IPR016477">
    <property type="entry name" value="Fructo-/Ketosamine-3-kinase"/>
</dbReference>
<protein>
    <recommendedName>
        <fullName evidence="1">protein-ribulosamine 3-kinase</fullName>
        <ecNumber evidence="1">2.7.1.172</ecNumber>
    </recommendedName>
</protein>
<evidence type="ECO:0000256" key="2">
    <source>
        <dbReference type="ARBA" id="ARBA00048655"/>
    </source>
</evidence>
<dbReference type="FunFam" id="3.90.1200.10:FF:000003">
    <property type="entry name" value="fructosamine-3-kinase isoform X1"/>
    <property type="match status" value="1"/>
</dbReference>
<evidence type="ECO:0000256" key="3">
    <source>
        <dbReference type="PIRNR" id="PIRNR006221"/>
    </source>
</evidence>
<accession>A0A8S1HLB1</accession>
<evidence type="ECO:0000313" key="6">
    <source>
        <dbReference type="Proteomes" id="UP000835052"/>
    </source>
</evidence>
<dbReference type="GO" id="GO:0016301">
    <property type="term" value="F:kinase activity"/>
    <property type="evidence" value="ECO:0007669"/>
    <property type="project" value="UniProtKB-UniRule"/>
</dbReference>
<keyword evidence="3" id="KW-0808">Transferase</keyword>
<evidence type="ECO:0000256" key="4">
    <source>
        <dbReference type="SAM" id="Coils"/>
    </source>
</evidence>
<dbReference type="GO" id="GO:0102193">
    <property type="term" value="F:protein-ribulosamine 3-kinase activity"/>
    <property type="evidence" value="ECO:0007669"/>
    <property type="project" value="UniProtKB-EC"/>
</dbReference>
<dbReference type="Pfam" id="PF03881">
    <property type="entry name" value="Fructosamin_kin"/>
    <property type="match status" value="1"/>
</dbReference>
<reference evidence="5" key="1">
    <citation type="submission" date="2020-10" db="EMBL/GenBank/DDBJ databases">
        <authorList>
            <person name="Kikuchi T."/>
        </authorList>
    </citation>
    <scope>NUCLEOTIDE SEQUENCE</scope>
    <source>
        <strain evidence="5">NKZ352</strain>
    </source>
</reference>
<dbReference type="InterPro" id="IPR011009">
    <property type="entry name" value="Kinase-like_dom_sf"/>
</dbReference>
<dbReference type="AlphaFoldDB" id="A0A8S1HLB1"/>
<dbReference type="EMBL" id="CAJGYM010000078">
    <property type="protein sequence ID" value="CAD6196736.1"/>
    <property type="molecule type" value="Genomic_DNA"/>
</dbReference>
<comment type="similarity">
    <text evidence="3">Belongs to the fructosamine kinase family.</text>
</comment>